<dbReference type="GO" id="GO:0009969">
    <property type="term" value="P:xyloglucan biosynthetic process"/>
    <property type="evidence" value="ECO:0007669"/>
    <property type="project" value="TreeGrafter"/>
</dbReference>
<comment type="similarity">
    <text evidence="1 7">Belongs to the glycosyltransferase 37 family.</text>
</comment>
<organism evidence="9 10">
    <name type="scientific">Arachis hypogaea</name>
    <name type="common">Peanut</name>
    <dbReference type="NCBI Taxonomy" id="3818"/>
    <lineage>
        <taxon>Eukaryota</taxon>
        <taxon>Viridiplantae</taxon>
        <taxon>Streptophyta</taxon>
        <taxon>Embryophyta</taxon>
        <taxon>Tracheophyta</taxon>
        <taxon>Spermatophyta</taxon>
        <taxon>Magnoliopsida</taxon>
        <taxon>eudicotyledons</taxon>
        <taxon>Gunneridae</taxon>
        <taxon>Pentapetalae</taxon>
        <taxon>rosids</taxon>
        <taxon>fabids</taxon>
        <taxon>Fabales</taxon>
        <taxon>Fabaceae</taxon>
        <taxon>Papilionoideae</taxon>
        <taxon>50 kb inversion clade</taxon>
        <taxon>dalbergioids sensu lato</taxon>
        <taxon>Dalbergieae</taxon>
        <taxon>Pterocarpus clade</taxon>
        <taxon>Arachis</taxon>
    </lineage>
</organism>
<keyword evidence="4 7" id="KW-0333">Golgi apparatus</keyword>
<reference evidence="9 10" key="1">
    <citation type="submission" date="2019-01" db="EMBL/GenBank/DDBJ databases">
        <title>Sequencing of cultivated peanut Arachis hypogaea provides insights into genome evolution and oil improvement.</title>
        <authorList>
            <person name="Chen X."/>
        </authorList>
    </citation>
    <scope>NUCLEOTIDE SEQUENCE [LARGE SCALE GENOMIC DNA]</scope>
    <source>
        <strain evidence="10">cv. Fuhuasheng</strain>
        <strain evidence="9">GDAAS-fuhuasheng2018</strain>
        <tissue evidence="9">Leaves</tissue>
    </source>
</reference>
<sequence>MTMDRLSFKRFRTLLVVGSITFPILFTLTLMHQHSIYDLVEGVSNINILAARAQNATTNVLKEGRRNATVQVEEGKDQNVVDKMLGGKQQISSEEQAQTPTNADIGKAGSKNHSFEDEKNDSTLSTVGFASVRLLDGLLVSTFDEGSCISRYQSYLFRKRSPHKPSVYLISKLRKYEHLHRSCGPHTKSYDKIMGKSTKSSKSGAGEKCKYLVWTASNGLGNRMLTLVAAFLYAILTDRVLLVKFGDDMSDLFCEPFADSSWLLPRNFRYWKDQKHIKTHESMLINKGYNAKEIFPSFLILNLQHTHDGHNNFFHCDHCQNVLQRVPVMILWSDQYFVPSLFLIPSFRKDLSKMFPQKDTIFHHLGRYLFHPSNKAWELISKFYQAHLAKANEKIGLQIRVFNTHRASHQTIINEIIACTLRHKLLPEIDMGKSKTSLKNHATISKAVLVASLYSEYGERLRNMYMMNTTVTGEVIRVSQPSHEERQKSNDGMHNIKAWSEIYLLSLCDALVTSPKSTFGYVAHGLGGLKPWILKRPYGETVPEPPCQRAMSMEPCFHYPPKYECSANRTIDFTSLVHHMEHCEDVPNGLRLINDNRKG</sequence>
<proteinExistence type="inferred from homology"/>
<dbReference type="Gene3D" id="3.40.50.11350">
    <property type="match status" value="1"/>
</dbReference>
<dbReference type="FunFam" id="3.40.50.11340:FF:000005">
    <property type="entry name" value="Galactoside 2-alpha-L-fucosyltransferase"/>
    <property type="match status" value="1"/>
</dbReference>
<dbReference type="EMBL" id="SDMP01000007">
    <property type="protein sequence ID" value="RYR50808.1"/>
    <property type="molecule type" value="Genomic_DNA"/>
</dbReference>
<dbReference type="Gramene" id="arahy.Tifrunner.gnm2.ann2.Ah18g001800.1">
    <property type="protein sequence ID" value="arahy.Tifrunner.gnm2.ann2.Ah18g001800.1-CDS"/>
    <property type="gene ID" value="arahy.Tifrunner.gnm2.ann2.Ah18g001800"/>
</dbReference>
<dbReference type="PANTHER" id="PTHR31889:SF52">
    <property type="entry name" value="FUCOSYLTRANSFERASE"/>
    <property type="match status" value="1"/>
</dbReference>
<dbReference type="InterPro" id="IPR004938">
    <property type="entry name" value="XG_FTase"/>
</dbReference>
<dbReference type="STRING" id="3818.A0A445CIS2"/>
<dbReference type="EC" id="2.4.1.-" evidence="7"/>
<dbReference type="AlphaFoldDB" id="A0A445CIS2"/>
<keyword evidence="7" id="KW-0472">Membrane</keyword>
<dbReference type="Gramene" id="arahy.Tifrunner.gnm2.ann2.Ah07g351900.1">
    <property type="protein sequence ID" value="arahy.Tifrunner.gnm2.ann2.Ah07g351900.1-CDS"/>
    <property type="gene ID" value="arahy.Tifrunner.gnm2.ann2.Ah07g351900"/>
</dbReference>
<keyword evidence="10" id="KW-1185">Reference proteome</keyword>
<dbReference type="GO" id="GO:0071555">
    <property type="term" value="P:cell wall organization"/>
    <property type="evidence" value="ECO:0007669"/>
    <property type="project" value="UniProtKB-UniRule"/>
</dbReference>
<evidence type="ECO:0000256" key="7">
    <source>
        <dbReference type="RuleBase" id="RU367004"/>
    </source>
</evidence>
<evidence type="ECO:0000256" key="2">
    <source>
        <dbReference type="ARBA" id="ARBA00022676"/>
    </source>
</evidence>
<dbReference type="OrthoDB" id="428346at2759"/>
<evidence type="ECO:0000256" key="1">
    <source>
        <dbReference type="ARBA" id="ARBA00010481"/>
    </source>
</evidence>
<keyword evidence="5" id="KW-0325">Glycoprotein</keyword>
<dbReference type="Gene3D" id="3.40.50.11340">
    <property type="match status" value="1"/>
</dbReference>
<dbReference type="SMR" id="A0A445CIS2"/>
<dbReference type="GO" id="GO:0042546">
    <property type="term" value="P:cell wall biogenesis"/>
    <property type="evidence" value="ECO:0007669"/>
    <property type="project" value="InterPro"/>
</dbReference>
<evidence type="ECO:0000256" key="6">
    <source>
        <dbReference type="ARBA" id="ARBA00023316"/>
    </source>
</evidence>
<keyword evidence="2 7" id="KW-0328">Glycosyltransferase</keyword>
<dbReference type="PANTHER" id="PTHR31889">
    <property type="entry name" value="FUCOSYLTRANSFERASE 2-RELATED"/>
    <property type="match status" value="1"/>
</dbReference>
<evidence type="ECO:0000313" key="9">
    <source>
        <dbReference type="EMBL" id="RYR50807.1"/>
    </source>
</evidence>
<keyword evidence="7" id="KW-0812">Transmembrane</keyword>
<dbReference type="GO" id="GO:0032580">
    <property type="term" value="C:Golgi cisterna membrane"/>
    <property type="evidence" value="ECO:0007669"/>
    <property type="project" value="UniProtKB-SubCell"/>
</dbReference>
<comment type="function">
    <text evidence="7">May be involved in cell wall biosynthesis.</text>
</comment>
<dbReference type="EMBL" id="SDMP01000007">
    <property type="protein sequence ID" value="RYR50807.1"/>
    <property type="molecule type" value="Genomic_DNA"/>
</dbReference>
<evidence type="ECO:0000313" key="10">
    <source>
        <dbReference type="Proteomes" id="UP000289738"/>
    </source>
</evidence>
<evidence type="ECO:0000256" key="5">
    <source>
        <dbReference type="ARBA" id="ARBA00023180"/>
    </source>
</evidence>
<name>A0A445CIS2_ARAHY</name>
<keyword evidence="3 7" id="KW-0808">Transferase</keyword>
<feature type="region of interest" description="Disordered" evidence="8">
    <location>
        <begin position="90"/>
        <end position="120"/>
    </location>
</feature>
<protein>
    <recommendedName>
        <fullName evidence="7">Fucosyltransferase</fullName>
        <ecNumber evidence="7">2.4.1.-</ecNumber>
    </recommendedName>
</protein>
<comment type="caution">
    <text evidence="9">The sequence shown here is derived from an EMBL/GenBank/DDBJ whole genome shotgun (WGS) entry which is preliminary data.</text>
</comment>
<accession>A0A445CIS2</accession>
<dbReference type="GO" id="GO:0008107">
    <property type="term" value="F:galactoside 2-alpha-L-fucosyltransferase activity"/>
    <property type="evidence" value="ECO:0007669"/>
    <property type="project" value="InterPro"/>
</dbReference>
<comment type="subcellular location">
    <subcellularLocation>
        <location evidence="7">Golgi apparatus</location>
        <location evidence="7">Golgi stack membrane</location>
        <topology evidence="7">Single-pass type II membrane protein</topology>
    </subcellularLocation>
</comment>
<keyword evidence="7" id="KW-1133">Transmembrane helix</keyword>
<feature type="transmembrane region" description="Helical" evidence="7">
    <location>
        <begin position="12"/>
        <end position="31"/>
    </location>
</feature>
<dbReference type="Proteomes" id="UP000289738">
    <property type="component" value="Chromosome A07"/>
</dbReference>
<keyword evidence="6 7" id="KW-0961">Cell wall biogenesis/degradation</keyword>
<evidence type="ECO:0000256" key="8">
    <source>
        <dbReference type="SAM" id="MobiDB-lite"/>
    </source>
</evidence>
<evidence type="ECO:0000256" key="4">
    <source>
        <dbReference type="ARBA" id="ARBA00023034"/>
    </source>
</evidence>
<evidence type="ECO:0000256" key="3">
    <source>
        <dbReference type="ARBA" id="ARBA00022679"/>
    </source>
</evidence>
<dbReference type="Pfam" id="PF03254">
    <property type="entry name" value="XG_FTase"/>
    <property type="match status" value="1"/>
</dbReference>
<gene>
    <name evidence="9" type="ORF">Ahy_A07g037422</name>
</gene>
<feature type="compositionally biased region" description="Polar residues" evidence="8">
    <location>
        <begin position="90"/>
        <end position="102"/>
    </location>
</feature>